<dbReference type="AlphaFoldDB" id="A0A6B3RLW3"/>
<evidence type="ECO:0000256" key="4">
    <source>
        <dbReference type="ARBA" id="ARBA00022840"/>
    </source>
</evidence>
<evidence type="ECO:0000259" key="5">
    <source>
        <dbReference type="PROSITE" id="PS50146"/>
    </source>
</evidence>
<keyword evidence="4" id="KW-0067">ATP-binding</keyword>
<sequence>MREPICVLANDGAGRKAARQIRDLTAPLRDAGLRHEVRLIRHGALIAAEAQKARAEGFATVIAAGGDGTLCAVATELAGSGIAIGILPLGTFNFFARSLGLDTDPEAAMAQLLTGRERQVAAGEVNGKLFLNNASLGLYPALLERREAAYAKWGRSRLTAYWSGLRVLATYNRPSRMTLVVDGVEEVRHSPMVFIAQNAYQLEEYGMQEGVDLIRSGKLAVYIAPPLRRWQLLGFALRMAARMARPYRDFALLGASRVEIETRARRRTIARDGEREKMASPFCFRYLPDALTVIVPEAG</sequence>
<comment type="caution">
    <text evidence="6">The sequence shown here is derived from an EMBL/GenBank/DDBJ whole genome shotgun (WGS) entry which is preliminary data.</text>
</comment>
<protein>
    <submittedName>
        <fullName evidence="6">Diacylglycerol kinase</fullName>
    </submittedName>
</protein>
<dbReference type="InterPro" id="IPR016064">
    <property type="entry name" value="NAD/diacylglycerol_kinase_sf"/>
</dbReference>
<keyword evidence="7" id="KW-1185">Reference proteome</keyword>
<dbReference type="SMART" id="SM00046">
    <property type="entry name" value="DAGKc"/>
    <property type="match status" value="1"/>
</dbReference>
<proteinExistence type="predicted"/>
<evidence type="ECO:0000256" key="3">
    <source>
        <dbReference type="ARBA" id="ARBA00022777"/>
    </source>
</evidence>
<name>A0A6B3RLW3_9RHOB</name>
<dbReference type="Gene3D" id="2.60.200.40">
    <property type="match status" value="1"/>
</dbReference>
<dbReference type="RefSeq" id="WP_164612331.1">
    <property type="nucleotide sequence ID" value="NZ_JAAIKE010000003.1"/>
</dbReference>
<dbReference type="PANTHER" id="PTHR12358:SF54">
    <property type="entry name" value="SPHINGOSINE KINASE RELATED PROTEIN"/>
    <property type="match status" value="1"/>
</dbReference>
<dbReference type="InterPro" id="IPR017438">
    <property type="entry name" value="ATP-NAD_kinase_N"/>
</dbReference>
<dbReference type="EMBL" id="JAAIKE010000003">
    <property type="protein sequence ID" value="NEX47057.1"/>
    <property type="molecule type" value="Genomic_DNA"/>
</dbReference>
<dbReference type="Pfam" id="PF00781">
    <property type="entry name" value="DAGK_cat"/>
    <property type="match status" value="1"/>
</dbReference>
<dbReference type="InterPro" id="IPR001206">
    <property type="entry name" value="Diacylglycerol_kinase_cat_dom"/>
</dbReference>
<accession>A0A6B3RLW3</accession>
<organism evidence="6 7">
    <name type="scientific">Pseudotabrizicola algicola</name>
    <dbReference type="NCBI Taxonomy" id="2709381"/>
    <lineage>
        <taxon>Bacteria</taxon>
        <taxon>Pseudomonadati</taxon>
        <taxon>Pseudomonadota</taxon>
        <taxon>Alphaproteobacteria</taxon>
        <taxon>Rhodobacterales</taxon>
        <taxon>Paracoccaceae</taxon>
        <taxon>Pseudotabrizicola</taxon>
    </lineage>
</organism>
<keyword evidence="2" id="KW-0547">Nucleotide-binding</keyword>
<dbReference type="Pfam" id="PF19279">
    <property type="entry name" value="YegS_C"/>
    <property type="match status" value="1"/>
</dbReference>
<gene>
    <name evidence="6" type="ORF">G3572_12640</name>
</gene>
<dbReference type="GO" id="GO:0016301">
    <property type="term" value="F:kinase activity"/>
    <property type="evidence" value="ECO:0007669"/>
    <property type="project" value="UniProtKB-KW"/>
</dbReference>
<evidence type="ECO:0000256" key="1">
    <source>
        <dbReference type="ARBA" id="ARBA00022679"/>
    </source>
</evidence>
<dbReference type="PROSITE" id="PS50146">
    <property type="entry name" value="DAGK"/>
    <property type="match status" value="1"/>
</dbReference>
<keyword evidence="1" id="KW-0808">Transferase</keyword>
<dbReference type="SUPFAM" id="SSF111331">
    <property type="entry name" value="NAD kinase/diacylglycerol kinase-like"/>
    <property type="match status" value="1"/>
</dbReference>
<dbReference type="Proteomes" id="UP000481421">
    <property type="component" value="Unassembled WGS sequence"/>
</dbReference>
<dbReference type="PANTHER" id="PTHR12358">
    <property type="entry name" value="SPHINGOSINE KINASE"/>
    <property type="match status" value="1"/>
</dbReference>
<evidence type="ECO:0000313" key="7">
    <source>
        <dbReference type="Proteomes" id="UP000481421"/>
    </source>
</evidence>
<evidence type="ECO:0000256" key="2">
    <source>
        <dbReference type="ARBA" id="ARBA00022741"/>
    </source>
</evidence>
<dbReference type="InterPro" id="IPR045540">
    <property type="entry name" value="YegS/DAGK_C"/>
</dbReference>
<dbReference type="Gene3D" id="3.40.50.10330">
    <property type="entry name" value="Probable inorganic polyphosphate/atp-NAD kinase, domain 1"/>
    <property type="match status" value="1"/>
</dbReference>
<reference evidence="6 7" key="1">
    <citation type="submission" date="2020-02" db="EMBL/GenBank/DDBJ databases">
        <title>Rhodobacter algicola sp. nov., isolated from microalga culture.</title>
        <authorList>
            <person name="Park C.-Y."/>
        </authorList>
    </citation>
    <scope>NUCLEOTIDE SEQUENCE [LARGE SCALE GENOMIC DNA]</scope>
    <source>
        <strain evidence="6 7">ETT8</strain>
    </source>
</reference>
<evidence type="ECO:0000313" key="6">
    <source>
        <dbReference type="EMBL" id="NEX47057.1"/>
    </source>
</evidence>
<dbReference type="InterPro" id="IPR050187">
    <property type="entry name" value="Lipid_Phosphate_FormReg"/>
</dbReference>
<feature type="domain" description="DAGKc" evidence="5">
    <location>
        <begin position="1"/>
        <end position="129"/>
    </location>
</feature>
<keyword evidence="3 6" id="KW-0418">Kinase</keyword>